<evidence type="ECO:0000259" key="16">
    <source>
        <dbReference type="PROSITE" id="PS50137"/>
    </source>
</evidence>
<keyword evidence="14 15" id="KW-0694">RNA-binding</keyword>
<feature type="binding site" evidence="15">
    <location>
        <position position="119"/>
    </location>
    <ligand>
        <name>Mg(2+)</name>
        <dbReference type="ChEBI" id="CHEBI:18420"/>
    </ligand>
</feature>
<dbReference type="Pfam" id="PF14622">
    <property type="entry name" value="Ribonucleas_3_3"/>
    <property type="match status" value="1"/>
</dbReference>
<evidence type="ECO:0000256" key="13">
    <source>
        <dbReference type="ARBA" id="ARBA00022842"/>
    </source>
</evidence>
<keyword evidence="10 15" id="KW-0479">Metal-binding</keyword>
<dbReference type="GO" id="GO:0046872">
    <property type="term" value="F:metal ion binding"/>
    <property type="evidence" value="ECO:0007669"/>
    <property type="project" value="UniProtKB-KW"/>
</dbReference>
<evidence type="ECO:0000256" key="10">
    <source>
        <dbReference type="ARBA" id="ARBA00022723"/>
    </source>
</evidence>
<keyword evidence="6 15" id="KW-0698">rRNA processing</keyword>
<feature type="binding site" evidence="15">
    <location>
        <position position="122"/>
    </location>
    <ligand>
        <name>Mg(2+)</name>
        <dbReference type="ChEBI" id="CHEBI:18420"/>
    </ligand>
</feature>
<dbReference type="CDD" id="cd10845">
    <property type="entry name" value="DSRM_RNAse_III_family"/>
    <property type="match status" value="1"/>
</dbReference>
<keyword evidence="13 15" id="KW-0460">Magnesium</keyword>
<dbReference type="InterPro" id="IPR014720">
    <property type="entry name" value="dsRBD_dom"/>
</dbReference>
<comment type="subcellular location">
    <subcellularLocation>
        <location evidence="2 15">Cytoplasm</location>
    </subcellularLocation>
</comment>
<evidence type="ECO:0000256" key="1">
    <source>
        <dbReference type="ARBA" id="ARBA00000109"/>
    </source>
</evidence>
<evidence type="ECO:0000256" key="15">
    <source>
        <dbReference type="HAMAP-Rule" id="MF_00104"/>
    </source>
</evidence>
<dbReference type="Pfam" id="PF00035">
    <property type="entry name" value="dsrm"/>
    <property type="match status" value="1"/>
</dbReference>
<dbReference type="FunFam" id="3.30.160.20:FF:000003">
    <property type="entry name" value="Ribonuclease 3"/>
    <property type="match status" value="1"/>
</dbReference>
<evidence type="ECO:0000256" key="2">
    <source>
        <dbReference type="ARBA" id="ARBA00004496"/>
    </source>
</evidence>
<keyword evidence="8 15" id="KW-0819">tRNA processing</keyword>
<comment type="function">
    <text evidence="15">Digests double-stranded RNA. Involved in the processing of primary rRNA transcript to yield the immediate precursors to the large and small rRNAs (23S and 16S). Processes some mRNAs, and tRNAs when they are encoded in the rRNA operon. Processes pre-crRNA and tracrRNA of type II CRISPR loci if present in the organism.</text>
</comment>
<evidence type="ECO:0000256" key="12">
    <source>
        <dbReference type="ARBA" id="ARBA00022801"/>
    </source>
</evidence>
<evidence type="ECO:0000256" key="11">
    <source>
        <dbReference type="ARBA" id="ARBA00022759"/>
    </source>
</evidence>
<dbReference type="GO" id="GO:0010468">
    <property type="term" value="P:regulation of gene expression"/>
    <property type="evidence" value="ECO:0007669"/>
    <property type="project" value="TreeGrafter"/>
</dbReference>
<keyword evidence="5 15" id="KW-0963">Cytoplasm</keyword>
<dbReference type="InterPro" id="IPR036389">
    <property type="entry name" value="RNase_III_sf"/>
</dbReference>
<dbReference type="InterPro" id="IPR011907">
    <property type="entry name" value="RNase_III"/>
</dbReference>
<sequence length="235" mass="26949">MFSYTKIEKVIGIKFKNKALLERAFTHRSYLNEHPKLNLSSNERLEFLGDAILEFWVSDQIFNRFPHQPEGYLTNFRAKVVCTESLAKIAQKLNLNDFLLLSRGEKKEGGRQNRSLLANTFEALIGAIYKDQGLKAIQSFLKKNILPQIQKITKEPILKDYKSLLQEITQKKWGNAPDYQLIKSSGPDHNKTFVFAILMNNQKIGEGRGKSKQVAQQNAAQKALEGLKIEKKRLK</sequence>
<evidence type="ECO:0000256" key="9">
    <source>
        <dbReference type="ARBA" id="ARBA00022722"/>
    </source>
</evidence>
<dbReference type="GO" id="GO:0008033">
    <property type="term" value="P:tRNA processing"/>
    <property type="evidence" value="ECO:0007669"/>
    <property type="project" value="UniProtKB-KW"/>
</dbReference>
<proteinExistence type="inferred from homology"/>
<dbReference type="PROSITE" id="PS00517">
    <property type="entry name" value="RNASE_3_1"/>
    <property type="match status" value="1"/>
</dbReference>
<keyword evidence="12 15" id="KW-0378">Hydrolase</keyword>
<dbReference type="GO" id="GO:0019843">
    <property type="term" value="F:rRNA binding"/>
    <property type="evidence" value="ECO:0007669"/>
    <property type="project" value="UniProtKB-KW"/>
</dbReference>
<comment type="caution">
    <text evidence="18">The sequence shown here is derived from an EMBL/GenBank/DDBJ whole genome shotgun (WGS) entry which is preliminary data.</text>
</comment>
<dbReference type="SUPFAM" id="SSF69065">
    <property type="entry name" value="RNase III domain-like"/>
    <property type="match status" value="1"/>
</dbReference>
<evidence type="ECO:0000256" key="7">
    <source>
        <dbReference type="ARBA" id="ARBA00022664"/>
    </source>
</evidence>
<evidence type="ECO:0000256" key="6">
    <source>
        <dbReference type="ARBA" id="ARBA00022552"/>
    </source>
</evidence>
<evidence type="ECO:0000256" key="8">
    <source>
        <dbReference type="ARBA" id="ARBA00022694"/>
    </source>
</evidence>
<dbReference type="SUPFAM" id="SSF54768">
    <property type="entry name" value="dsRNA-binding domain-like"/>
    <property type="match status" value="1"/>
</dbReference>
<dbReference type="Gene3D" id="1.10.1520.10">
    <property type="entry name" value="Ribonuclease III domain"/>
    <property type="match status" value="1"/>
</dbReference>
<keyword evidence="15" id="KW-0699">rRNA-binding</keyword>
<comment type="subunit">
    <text evidence="4 15">Homodimer.</text>
</comment>
<gene>
    <name evidence="15 18" type="primary">rnc</name>
    <name evidence="18" type="ORF">COT63_00235</name>
</gene>
<dbReference type="FunFam" id="1.10.1520.10:FF:000001">
    <property type="entry name" value="Ribonuclease 3"/>
    <property type="match status" value="1"/>
</dbReference>
<comment type="catalytic activity">
    <reaction evidence="1 15">
        <text>Endonucleolytic cleavage to 5'-phosphomonoester.</text>
        <dbReference type="EC" id="3.1.26.3"/>
    </reaction>
</comment>
<dbReference type="GO" id="GO:0006364">
    <property type="term" value="P:rRNA processing"/>
    <property type="evidence" value="ECO:0007669"/>
    <property type="project" value="UniProtKB-UniRule"/>
</dbReference>
<dbReference type="GO" id="GO:0004525">
    <property type="term" value="F:ribonuclease III activity"/>
    <property type="evidence" value="ECO:0007669"/>
    <property type="project" value="UniProtKB-UniRule"/>
</dbReference>
<reference evidence="19" key="1">
    <citation type="submission" date="2017-09" db="EMBL/GenBank/DDBJ databases">
        <title>Depth-based differentiation of microbial function through sediment-hosted aquifers and enrichment of novel symbionts in the deep terrestrial subsurface.</title>
        <authorList>
            <person name="Probst A.J."/>
            <person name="Ladd B."/>
            <person name="Jarett J.K."/>
            <person name="Geller-Mcgrath D.E."/>
            <person name="Sieber C.M.K."/>
            <person name="Emerson J.B."/>
            <person name="Anantharaman K."/>
            <person name="Thomas B.C."/>
            <person name="Malmstrom R."/>
            <person name="Stieglmeier M."/>
            <person name="Klingl A."/>
            <person name="Woyke T."/>
            <person name="Ryan C.M."/>
            <person name="Banfield J.F."/>
        </authorList>
    </citation>
    <scope>NUCLEOTIDE SEQUENCE [LARGE SCALE GENOMIC DNA]</scope>
</reference>
<dbReference type="NCBIfam" id="TIGR02191">
    <property type="entry name" value="RNaseIII"/>
    <property type="match status" value="1"/>
</dbReference>
<dbReference type="PROSITE" id="PS50142">
    <property type="entry name" value="RNASE_3_2"/>
    <property type="match status" value="1"/>
</dbReference>
<protein>
    <recommendedName>
        <fullName evidence="15">Ribonuclease 3</fullName>
        <ecNumber evidence="15">3.1.26.3</ecNumber>
    </recommendedName>
    <alternativeName>
        <fullName evidence="15">Ribonuclease III</fullName>
        <shortName evidence="15">RNase III</shortName>
    </alternativeName>
</protein>
<accession>A0A2H0WRU4</accession>
<dbReference type="GO" id="GO:0005737">
    <property type="term" value="C:cytoplasm"/>
    <property type="evidence" value="ECO:0007669"/>
    <property type="project" value="UniProtKB-SubCell"/>
</dbReference>
<feature type="active site" evidence="15">
    <location>
        <position position="122"/>
    </location>
</feature>
<keyword evidence="7 15" id="KW-0507">mRNA processing</keyword>
<feature type="domain" description="DRBM" evidence="16">
    <location>
        <begin position="160"/>
        <end position="229"/>
    </location>
</feature>
<name>A0A2H0WRU4_9BACT</name>
<evidence type="ECO:0000256" key="14">
    <source>
        <dbReference type="ARBA" id="ARBA00022884"/>
    </source>
</evidence>
<dbReference type="EMBL" id="PEZH01000006">
    <property type="protein sequence ID" value="PIS15376.1"/>
    <property type="molecule type" value="Genomic_DNA"/>
</dbReference>
<dbReference type="PANTHER" id="PTHR11207:SF0">
    <property type="entry name" value="RIBONUCLEASE 3"/>
    <property type="match status" value="1"/>
</dbReference>
<keyword evidence="11 15" id="KW-0255">Endonuclease</keyword>
<comment type="similarity">
    <text evidence="3">Belongs to the ribonuclease III family.</text>
</comment>
<evidence type="ECO:0000256" key="5">
    <source>
        <dbReference type="ARBA" id="ARBA00022490"/>
    </source>
</evidence>
<dbReference type="GO" id="GO:0003725">
    <property type="term" value="F:double-stranded RNA binding"/>
    <property type="evidence" value="ECO:0007669"/>
    <property type="project" value="TreeGrafter"/>
</dbReference>
<dbReference type="SMART" id="SM00535">
    <property type="entry name" value="RIBOc"/>
    <property type="match status" value="1"/>
</dbReference>
<keyword evidence="9 15" id="KW-0540">Nuclease</keyword>
<dbReference type="HAMAP" id="MF_00104">
    <property type="entry name" value="RNase_III"/>
    <property type="match status" value="1"/>
</dbReference>
<dbReference type="CDD" id="cd00593">
    <property type="entry name" value="RIBOc"/>
    <property type="match status" value="1"/>
</dbReference>
<dbReference type="AlphaFoldDB" id="A0A2H0WRU4"/>
<evidence type="ECO:0000256" key="4">
    <source>
        <dbReference type="ARBA" id="ARBA00011738"/>
    </source>
</evidence>
<organism evidence="18 19">
    <name type="scientific">Candidatus Shapirobacteria bacterium CG09_land_8_20_14_0_10_38_17</name>
    <dbReference type="NCBI Taxonomy" id="1974884"/>
    <lineage>
        <taxon>Bacteria</taxon>
        <taxon>Candidatus Shapironibacteriota</taxon>
    </lineage>
</organism>
<dbReference type="Proteomes" id="UP000231282">
    <property type="component" value="Unassembled WGS sequence"/>
</dbReference>
<dbReference type="PROSITE" id="PS50137">
    <property type="entry name" value="DS_RBD"/>
    <property type="match status" value="1"/>
</dbReference>
<feature type="domain" description="RNase III" evidence="17">
    <location>
        <begin position="4"/>
        <end position="133"/>
    </location>
</feature>
<dbReference type="GO" id="GO:0006397">
    <property type="term" value="P:mRNA processing"/>
    <property type="evidence" value="ECO:0007669"/>
    <property type="project" value="UniProtKB-UniRule"/>
</dbReference>
<evidence type="ECO:0000256" key="3">
    <source>
        <dbReference type="ARBA" id="ARBA00010183"/>
    </source>
</evidence>
<evidence type="ECO:0000259" key="17">
    <source>
        <dbReference type="PROSITE" id="PS50142"/>
    </source>
</evidence>
<evidence type="ECO:0000313" key="18">
    <source>
        <dbReference type="EMBL" id="PIS15376.1"/>
    </source>
</evidence>
<evidence type="ECO:0000313" key="19">
    <source>
        <dbReference type="Proteomes" id="UP000231282"/>
    </source>
</evidence>
<dbReference type="GO" id="GO:0042802">
    <property type="term" value="F:identical protein binding"/>
    <property type="evidence" value="ECO:0007669"/>
    <property type="project" value="UniProtKB-ARBA"/>
</dbReference>
<dbReference type="PANTHER" id="PTHR11207">
    <property type="entry name" value="RIBONUCLEASE III"/>
    <property type="match status" value="1"/>
</dbReference>
<dbReference type="EC" id="3.1.26.3" evidence="15"/>
<dbReference type="SMART" id="SM00358">
    <property type="entry name" value="DSRM"/>
    <property type="match status" value="1"/>
</dbReference>
<dbReference type="Gene3D" id="3.30.160.20">
    <property type="match status" value="1"/>
</dbReference>
<comment type="cofactor">
    <cofactor evidence="15">
        <name>Mg(2+)</name>
        <dbReference type="ChEBI" id="CHEBI:18420"/>
    </cofactor>
</comment>
<feature type="binding site" evidence="15">
    <location>
        <position position="46"/>
    </location>
    <ligand>
        <name>Mg(2+)</name>
        <dbReference type="ChEBI" id="CHEBI:18420"/>
    </ligand>
</feature>
<dbReference type="InterPro" id="IPR000999">
    <property type="entry name" value="RNase_III_dom"/>
</dbReference>
<feature type="active site" evidence="15">
    <location>
        <position position="50"/>
    </location>
</feature>